<comment type="caution">
    <text evidence="9">The sequence shown here is derived from an EMBL/GenBank/DDBJ whole genome shotgun (WGS) entry which is preliminary data.</text>
</comment>
<dbReference type="PRINTS" id="PR00906">
    <property type="entry name" value="SECA"/>
</dbReference>
<keyword evidence="2" id="KW-0653">Protein transport</keyword>
<gene>
    <name evidence="9" type="ORF">Zmor_008382</name>
</gene>
<keyword evidence="4" id="KW-0175">Coiled coil</keyword>
<dbReference type="InterPro" id="IPR014018">
    <property type="entry name" value="SecA_motor_DEAD"/>
</dbReference>
<keyword evidence="2" id="KW-0813">Transport</keyword>
<protein>
    <recommendedName>
        <fullName evidence="11">Protein translocase subunit SecA</fullName>
    </recommendedName>
</protein>
<dbReference type="PANTHER" id="PTHR30612">
    <property type="entry name" value="SECA INNER MEMBRANE COMPONENT OF SEC PROTEIN SECRETION SYSTEM"/>
    <property type="match status" value="1"/>
</dbReference>
<dbReference type="GO" id="GO:0016020">
    <property type="term" value="C:membrane"/>
    <property type="evidence" value="ECO:0007669"/>
    <property type="project" value="InterPro"/>
</dbReference>
<evidence type="ECO:0000259" key="7">
    <source>
        <dbReference type="PROSITE" id="PS51194"/>
    </source>
</evidence>
<evidence type="ECO:0000256" key="1">
    <source>
        <dbReference type="ARBA" id="ARBA00022490"/>
    </source>
</evidence>
<dbReference type="PROSITE" id="PS50076">
    <property type="entry name" value="DNAJ_2"/>
    <property type="match status" value="2"/>
</dbReference>
<dbReference type="PROSITE" id="PS51196">
    <property type="entry name" value="SECA_MOTOR_DEAD"/>
    <property type="match status" value="1"/>
</dbReference>
<feature type="coiled-coil region" evidence="4">
    <location>
        <begin position="654"/>
        <end position="691"/>
    </location>
</feature>
<dbReference type="PRINTS" id="PR00625">
    <property type="entry name" value="JDOMAIN"/>
</dbReference>
<dbReference type="InterPro" id="IPR014001">
    <property type="entry name" value="Helicase_ATP-bd"/>
</dbReference>
<dbReference type="GO" id="GO:0006605">
    <property type="term" value="P:protein targeting"/>
    <property type="evidence" value="ECO:0007669"/>
    <property type="project" value="InterPro"/>
</dbReference>
<dbReference type="Gene3D" id="3.40.50.300">
    <property type="entry name" value="P-loop containing nucleotide triphosphate hydrolases"/>
    <property type="match status" value="2"/>
</dbReference>
<feature type="domain" description="J" evidence="5">
    <location>
        <begin position="1692"/>
        <end position="1758"/>
    </location>
</feature>
<feature type="domain" description="J" evidence="5">
    <location>
        <begin position="1752"/>
        <end position="1809"/>
    </location>
</feature>
<reference evidence="9" key="1">
    <citation type="journal article" date="2023" name="G3 (Bethesda)">
        <title>Whole genome assemblies of Zophobas morio and Tenebrio molitor.</title>
        <authorList>
            <person name="Kaur S."/>
            <person name="Stinson S.A."/>
            <person name="diCenzo G.C."/>
        </authorList>
    </citation>
    <scope>NUCLEOTIDE SEQUENCE</scope>
    <source>
        <strain evidence="9">QUZm001</strain>
    </source>
</reference>
<dbReference type="InterPro" id="IPR036869">
    <property type="entry name" value="J_dom_sf"/>
</dbReference>
<dbReference type="InterPro" id="IPR001623">
    <property type="entry name" value="DnaJ_domain"/>
</dbReference>
<accession>A0AA38MQS3</accession>
<evidence type="ECO:0008006" key="11">
    <source>
        <dbReference type="Google" id="ProtNLM"/>
    </source>
</evidence>
<keyword evidence="3" id="KW-0811">Translocation</keyword>
<dbReference type="InterPro" id="IPR011115">
    <property type="entry name" value="SecA_DEAD"/>
</dbReference>
<dbReference type="InterPro" id="IPR036670">
    <property type="entry name" value="SecA_X-link_sf"/>
</dbReference>
<dbReference type="Gene3D" id="1.10.287.110">
    <property type="entry name" value="DnaJ domain"/>
    <property type="match status" value="2"/>
</dbReference>
<dbReference type="SMART" id="SM00271">
    <property type="entry name" value="DnaJ"/>
    <property type="match status" value="2"/>
</dbReference>
<dbReference type="CDD" id="cd06257">
    <property type="entry name" value="DnaJ"/>
    <property type="match status" value="2"/>
</dbReference>
<evidence type="ECO:0000256" key="4">
    <source>
        <dbReference type="SAM" id="Coils"/>
    </source>
</evidence>
<sequence>MRRFEIAKRRNNHQEIEIAAKPPPTISLEMDETTLHKLLSGEPFDKDDITKCANKLFEKYNFDLDRQFKLAEKIQDLDNRFDNIELQTHQPIFVVFAKEENRWVLFCLVQEESKTIILYKDPCGVLVSYKLEKKIKQIFEQVEFISQTKQDQHEDEESSYGPLTVRNLEIVLGSFKQDPDNFVKKFKEMEFSHSRDLDDYRLNEVVQLTTRLSKNDEFKRDFKTFVDNLPLDLSLEMMEYNNVLKEEIGKEKIDYEKISRVRNTNLNIDKIKQFEKECKKIMKKKEGTPTEDYEAKIEKKFPREMQRMNDVFTILGSLTVNEQFYTLLHSICRILDIDYDKLEKLYRLKSKREEKPMEKKKKKLPVEDIDAIEKKTGTQKKKAGEGDCTRLSNTRTETSLEDLLQELNLGKDGSDVPQEALLKLKRKYNLVKAKYNSWMATDLRSIKKWAVDKRGYLGSDDDEICETIAIMDRVFNLTTPNWRFRIPQILTVLIFLDSKDNGRLCQIQTGEGKTLIVSLLAVIRVLQGYTVDVITSNSVLATKDKEECQNFYSIFNITVATNNPLDDKICYEADVLYGTISNFQFDYLRDTFEGHNIRSNRKFGQVILDEVDSMLIDNGGHIAKLATPYPGMESLRYIYIKIWQELQNAEENFVKETETKAKELLQTYSDADEAKQHFEKFFQEINKSERKIIKMKIKENLTEISLTPNHLKDYVTRKLDVWIKNALHAKYNCHEHRQYRIVCDDGEDIITPVDYMNTGVTMRNTVWSNGLHQFVQLKHNLRLTFESLTSSYISNIGYIKKYKDENIFGMTGTLGSSAEQNLLSDIYNLNYAKISPYTKKNFQELPGIVVDDDEWSNYIVLEILENIDEGRAVLVICETVEDLLAVEGTLQIFEEDLKIKKFLNEDNAQEAKKKVKIGDVILATNIAGRGTNFKTDACLENNGGLHVCVGFLPYNLRVEEQAFGRTSRQGNEGTARLIIRQSEVDELAISEEKPDFTQIKTERDRLERERLQQVDNVLLKEIIFKDKIFARFSEFQREWNKENKGRAKQFVLQDLRECWAFWLDKKNYKADNIKNVTPEEEFENFKNEARPIIEGEISHNPYYSIALAENFLQADDTNEASKNLTRAIELGGSNKLPGASLKLFEIALIDNNVFWEKLKNAMLRFILLDFGGTKFYKTKAKVLLNRAKDSIEKEVAHIDQLLSTENIDFQKIVVRDKNNHFLEHIYSRLHCLKLHQDNIENLLKQMNEYAGVTIGGKIATTIEKIKEIDSQGNSITSLELTELHLSGIDVFYDLKEYRDVPEETLRLAQGQLVAGFAALAVGIAFLPIYPIMQAIASTLICDGIIELVIAVLSEDNEFNLMEYIKDKFISYSIDIITFGVSKIFNCIKVIKAALKFVRKTSNFLRRSTYLKRVFSKLANKLDDFEKFLNTKILTIKFNKLDKVDQLKKLKMWKQTDITKFHRLNGTEKLQELLHLKKIGMLKRFKRSKLLGEFTKKVFRKVGKRIVGIITEKYVIRPLFNLAFEEIYNKIKRDLINATESNANCLEKIRTTPPAEITKVVENFLKTNELQDVFERFITGFIKKADTIYMECLLFAYNYTKGNVMIIYLKQNFTTYLERRLQGGENNNVVDPLIETICSQVADDIFNRFYDVMKTNFQFGKKVLKKALAKPKITASEIVHTPAVSSEENDKKKYYTVLGLQMDATVEDAEKQYRTLTTQLHPDKNQTDPDATKKFQALQDAYEKILPKEEMREYYKELNLKMNANLKDAKRQYWNTAMNVHPSRHGDDPEMAEQFKKVNTAHKKIVNYLKGIEENPATTVFVVNPEGEVTTQTE</sequence>
<organism evidence="9 10">
    <name type="scientific">Zophobas morio</name>
    <dbReference type="NCBI Taxonomy" id="2755281"/>
    <lineage>
        <taxon>Eukaryota</taxon>
        <taxon>Metazoa</taxon>
        <taxon>Ecdysozoa</taxon>
        <taxon>Arthropoda</taxon>
        <taxon>Hexapoda</taxon>
        <taxon>Insecta</taxon>
        <taxon>Pterygota</taxon>
        <taxon>Neoptera</taxon>
        <taxon>Endopterygota</taxon>
        <taxon>Coleoptera</taxon>
        <taxon>Polyphaga</taxon>
        <taxon>Cucujiformia</taxon>
        <taxon>Tenebrionidae</taxon>
        <taxon>Zophobas</taxon>
    </lineage>
</organism>
<dbReference type="InterPro" id="IPR027417">
    <property type="entry name" value="P-loop_NTPase"/>
</dbReference>
<dbReference type="Proteomes" id="UP001168821">
    <property type="component" value="Unassembled WGS sequence"/>
</dbReference>
<evidence type="ECO:0000313" key="9">
    <source>
        <dbReference type="EMBL" id="KAJ3664194.1"/>
    </source>
</evidence>
<dbReference type="EMBL" id="JALNTZ010000002">
    <property type="protein sequence ID" value="KAJ3664194.1"/>
    <property type="molecule type" value="Genomic_DNA"/>
</dbReference>
<dbReference type="PANTHER" id="PTHR30612:SF0">
    <property type="entry name" value="CHLOROPLAST PROTEIN-TRANSPORTING ATPASE"/>
    <property type="match status" value="1"/>
</dbReference>
<name>A0AA38MQS3_9CUCU</name>
<dbReference type="PROSITE" id="PS51192">
    <property type="entry name" value="HELICASE_ATP_BIND_1"/>
    <property type="match status" value="1"/>
</dbReference>
<feature type="domain" description="Helicase ATP-binding" evidence="6">
    <location>
        <begin position="494"/>
        <end position="646"/>
    </location>
</feature>
<evidence type="ECO:0000259" key="8">
    <source>
        <dbReference type="PROSITE" id="PS51196"/>
    </source>
</evidence>
<dbReference type="InterPro" id="IPR001650">
    <property type="entry name" value="Helicase_C-like"/>
</dbReference>
<dbReference type="GO" id="GO:0006886">
    <property type="term" value="P:intracellular protein transport"/>
    <property type="evidence" value="ECO:0007669"/>
    <property type="project" value="InterPro"/>
</dbReference>
<dbReference type="SMART" id="SM00957">
    <property type="entry name" value="SecA_DEAD"/>
    <property type="match status" value="1"/>
</dbReference>
<dbReference type="GO" id="GO:0017038">
    <property type="term" value="P:protein import"/>
    <property type="evidence" value="ECO:0007669"/>
    <property type="project" value="InterPro"/>
</dbReference>
<evidence type="ECO:0000259" key="5">
    <source>
        <dbReference type="PROSITE" id="PS50076"/>
    </source>
</evidence>
<dbReference type="GO" id="GO:0005524">
    <property type="term" value="F:ATP binding"/>
    <property type="evidence" value="ECO:0007669"/>
    <property type="project" value="InterPro"/>
</dbReference>
<keyword evidence="10" id="KW-1185">Reference proteome</keyword>
<evidence type="ECO:0000313" key="10">
    <source>
        <dbReference type="Proteomes" id="UP001168821"/>
    </source>
</evidence>
<evidence type="ECO:0000256" key="2">
    <source>
        <dbReference type="ARBA" id="ARBA00022927"/>
    </source>
</evidence>
<dbReference type="Pfam" id="PF07517">
    <property type="entry name" value="SecA_DEAD"/>
    <property type="match status" value="1"/>
</dbReference>
<dbReference type="Pfam" id="PF00226">
    <property type="entry name" value="DnaJ"/>
    <property type="match status" value="1"/>
</dbReference>
<evidence type="ECO:0000259" key="6">
    <source>
        <dbReference type="PROSITE" id="PS51192"/>
    </source>
</evidence>
<evidence type="ECO:0000256" key="3">
    <source>
        <dbReference type="ARBA" id="ARBA00023010"/>
    </source>
</evidence>
<feature type="domain" description="SecA family profile" evidence="8">
    <location>
        <begin position="406"/>
        <end position="1010"/>
    </location>
</feature>
<dbReference type="Gene3D" id="3.90.1440.10">
    <property type="entry name" value="SecA, preprotein cross-linking domain"/>
    <property type="match status" value="1"/>
</dbReference>
<proteinExistence type="predicted"/>
<dbReference type="SUPFAM" id="SSF52540">
    <property type="entry name" value="P-loop containing nucleoside triphosphate hydrolases"/>
    <property type="match status" value="2"/>
</dbReference>
<dbReference type="SUPFAM" id="SSF46565">
    <property type="entry name" value="Chaperone J-domain"/>
    <property type="match status" value="2"/>
</dbReference>
<dbReference type="InterPro" id="IPR000185">
    <property type="entry name" value="SecA"/>
</dbReference>
<feature type="domain" description="Helicase C-terminal" evidence="7">
    <location>
        <begin position="859"/>
        <end position="1023"/>
    </location>
</feature>
<dbReference type="PROSITE" id="PS51194">
    <property type="entry name" value="HELICASE_CTER"/>
    <property type="match status" value="1"/>
</dbReference>
<keyword evidence="1" id="KW-0963">Cytoplasm</keyword>
<dbReference type="SUPFAM" id="SSF81767">
    <property type="entry name" value="Pre-protein crosslinking domain of SecA"/>
    <property type="match status" value="1"/>
</dbReference>